<feature type="domain" description="VOC" evidence="1">
    <location>
        <begin position="8"/>
        <end position="123"/>
    </location>
</feature>
<gene>
    <name evidence="2" type="ORF">OZSIB_0050</name>
</gene>
<organism evidence="2 3">
    <name type="scientific">Candidatus Ozemobacter sibiricus</name>
    <dbReference type="NCBI Taxonomy" id="2268124"/>
    <lineage>
        <taxon>Bacteria</taxon>
        <taxon>Candidatus Ozemobacteria</taxon>
        <taxon>Candidatus Ozemobacterales</taxon>
        <taxon>Candidatus Ozemobacteraceae</taxon>
        <taxon>Candidatus Ozemobacter</taxon>
    </lineage>
</organism>
<evidence type="ECO:0000259" key="1">
    <source>
        <dbReference type="PROSITE" id="PS51819"/>
    </source>
</evidence>
<dbReference type="InterPro" id="IPR037523">
    <property type="entry name" value="VOC_core"/>
</dbReference>
<dbReference type="PROSITE" id="PS51819">
    <property type="entry name" value="VOC"/>
    <property type="match status" value="1"/>
</dbReference>
<dbReference type="SUPFAM" id="SSF54593">
    <property type="entry name" value="Glyoxalase/Bleomycin resistance protein/Dihydroxybiphenyl dioxygenase"/>
    <property type="match status" value="1"/>
</dbReference>
<accession>A0A367ZMY9</accession>
<dbReference type="Gene3D" id="3.10.180.10">
    <property type="entry name" value="2,3-Dihydroxybiphenyl 1,2-Dioxygenase, domain 1"/>
    <property type="match status" value="1"/>
</dbReference>
<protein>
    <recommendedName>
        <fullName evidence="1">VOC domain-containing protein</fullName>
    </recommendedName>
</protein>
<comment type="caution">
    <text evidence="2">The sequence shown here is derived from an EMBL/GenBank/DDBJ whole genome shotgun (WGS) entry which is preliminary data.</text>
</comment>
<dbReference type="InterPro" id="IPR029068">
    <property type="entry name" value="Glyas_Bleomycin-R_OHBP_Dase"/>
</dbReference>
<evidence type="ECO:0000313" key="2">
    <source>
        <dbReference type="EMBL" id="RCK79410.1"/>
    </source>
</evidence>
<dbReference type="AlphaFoldDB" id="A0A367ZMY9"/>
<name>A0A367ZMY9_9BACT</name>
<dbReference type="InterPro" id="IPR004360">
    <property type="entry name" value="Glyas_Fos-R_dOase_dom"/>
</dbReference>
<proteinExistence type="predicted"/>
<dbReference type="Proteomes" id="UP000252355">
    <property type="component" value="Unassembled WGS sequence"/>
</dbReference>
<dbReference type="EMBL" id="QOQW01000013">
    <property type="protein sequence ID" value="RCK79410.1"/>
    <property type="molecule type" value="Genomic_DNA"/>
</dbReference>
<sequence length="124" mass="13758">MGLINIQAFNRIAVYVDDLALGLRFYTEVLGFTKERELPPGVLLRATPDLVVYLEGGRRPVAEPALQARTSLCFRTGEGIRASYQRLREAGVRMIGEYLALAPDLHQFRIADPAGNVIEFAGRP</sequence>
<dbReference type="Pfam" id="PF00903">
    <property type="entry name" value="Glyoxalase"/>
    <property type="match status" value="1"/>
</dbReference>
<evidence type="ECO:0000313" key="3">
    <source>
        <dbReference type="Proteomes" id="UP000252355"/>
    </source>
</evidence>
<reference evidence="2 3" key="1">
    <citation type="submission" date="2018-05" db="EMBL/GenBank/DDBJ databases">
        <title>A metagenomic window into the 2 km-deep terrestrial subsurface aquifer revealed taxonomically and functionally diverse microbial community comprising novel uncultured bacterial lineages.</title>
        <authorList>
            <person name="Kadnikov V.V."/>
            <person name="Mardanov A.V."/>
            <person name="Beletsky A.V."/>
            <person name="Banks D."/>
            <person name="Pimenov N.V."/>
            <person name="Frank Y.A."/>
            <person name="Karnachuk O.V."/>
            <person name="Ravin N.V."/>
        </authorList>
    </citation>
    <scope>NUCLEOTIDE SEQUENCE [LARGE SCALE GENOMIC DNA]</scope>
    <source>
        <strain evidence="2">BY5</strain>
    </source>
</reference>